<proteinExistence type="predicted"/>
<reference evidence="2" key="1">
    <citation type="submission" date="2014-09" db="EMBL/GenBank/DDBJ databases">
        <authorList>
            <person name="Magalhaes I.L.F."/>
            <person name="Oliveira U."/>
            <person name="Santos F.R."/>
            <person name="Vidigal T.H.D.A."/>
            <person name="Brescovit A.D."/>
            <person name="Santos A.J."/>
        </authorList>
    </citation>
    <scope>NUCLEOTIDE SEQUENCE</scope>
    <source>
        <tissue evidence="2">Shoot tissue taken approximately 20 cm above the soil surface</tissue>
    </source>
</reference>
<dbReference type="EMBL" id="GBRH01178207">
    <property type="protein sequence ID" value="JAE19689.1"/>
    <property type="molecule type" value="Transcribed_RNA"/>
</dbReference>
<dbReference type="AlphaFoldDB" id="A0A0A9G8C8"/>
<feature type="region of interest" description="Disordered" evidence="1">
    <location>
        <begin position="55"/>
        <end position="74"/>
    </location>
</feature>
<evidence type="ECO:0000313" key="2">
    <source>
        <dbReference type="EMBL" id="JAE19689.1"/>
    </source>
</evidence>
<sequence length="74" mass="8552">MQPSLIQLRSRQPHPRTDHHTLHGMCWTLFLETGSPAQNRHGDRTPGIMKAVQMRAAATSHRKVEQRKLTTVEW</sequence>
<evidence type="ECO:0000256" key="1">
    <source>
        <dbReference type="SAM" id="MobiDB-lite"/>
    </source>
</evidence>
<accession>A0A0A9G8C8</accession>
<protein>
    <submittedName>
        <fullName evidence="2">Uncharacterized protein</fullName>
    </submittedName>
</protein>
<reference evidence="2" key="2">
    <citation type="journal article" date="2015" name="Data Brief">
        <title>Shoot transcriptome of the giant reed, Arundo donax.</title>
        <authorList>
            <person name="Barrero R.A."/>
            <person name="Guerrero F.D."/>
            <person name="Moolhuijzen P."/>
            <person name="Goolsby J.A."/>
            <person name="Tidwell J."/>
            <person name="Bellgard S.E."/>
            <person name="Bellgard M.I."/>
        </authorList>
    </citation>
    <scope>NUCLEOTIDE SEQUENCE</scope>
    <source>
        <tissue evidence="2">Shoot tissue taken approximately 20 cm above the soil surface</tissue>
    </source>
</reference>
<name>A0A0A9G8C8_ARUDO</name>
<feature type="compositionally biased region" description="Basic and acidic residues" evidence="1">
    <location>
        <begin position="62"/>
        <end position="74"/>
    </location>
</feature>
<organism evidence="2">
    <name type="scientific">Arundo donax</name>
    <name type="common">Giant reed</name>
    <name type="synonym">Donax arundinaceus</name>
    <dbReference type="NCBI Taxonomy" id="35708"/>
    <lineage>
        <taxon>Eukaryota</taxon>
        <taxon>Viridiplantae</taxon>
        <taxon>Streptophyta</taxon>
        <taxon>Embryophyta</taxon>
        <taxon>Tracheophyta</taxon>
        <taxon>Spermatophyta</taxon>
        <taxon>Magnoliopsida</taxon>
        <taxon>Liliopsida</taxon>
        <taxon>Poales</taxon>
        <taxon>Poaceae</taxon>
        <taxon>PACMAD clade</taxon>
        <taxon>Arundinoideae</taxon>
        <taxon>Arundineae</taxon>
        <taxon>Arundo</taxon>
    </lineage>
</organism>